<dbReference type="InterPro" id="IPR002110">
    <property type="entry name" value="Ankyrin_rpt"/>
</dbReference>
<organism evidence="4 5">
    <name type="scientific">Drosophila guanche</name>
    <name type="common">Fruit fly</name>
    <dbReference type="NCBI Taxonomy" id="7266"/>
    <lineage>
        <taxon>Eukaryota</taxon>
        <taxon>Metazoa</taxon>
        <taxon>Ecdysozoa</taxon>
        <taxon>Arthropoda</taxon>
        <taxon>Hexapoda</taxon>
        <taxon>Insecta</taxon>
        <taxon>Pterygota</taxon>
        <taxon>Neoptera</taxon>
        <taxon>Endopterygota</taxon>
        <taxon>Diptera</taxon>
        <taxon>Brachycera</taxon>
        <taxon>Muscomorpha</taxon>
        <taxon>Ephydroidea</taxon>
        <taxon>Drosophilidae</taxon>
        <taxon>Drosophila</taxon>
        <taxon>Sophophora</taxon>
    </lineage>
</organism>
<dbReference type="Pfam" id="PF12796">
    <property type="entry name" value="Ank_2"/>
    <property type="match status" value="3"/>
</dbReference>
<feature type="repeat" description="ANK" evidence="3">
    <location>
        <begin position="154"/>
        <end position="183"/>
    </location>
</feature>
<dbReference type="OMA" id="LYHYYAK"/>
<keyword evidence="5" id="KW-1185">Reference proteome</keyword>
<dbReference type="Proteomes" id="UP000268350">
    <property type="component" value="Unassembled WGS sequence"/>
</dbReference>
<protein>
    <submittedName>
        <fullName evidence="4">Blast:Ankyrin-1</fullName>
    </submittedName>
</protein>
<dbReference type="PANTHER" id="PTHR23206">
    <property type="entry name" value="MASK PROTEIN"/>
    <property type="match status" value="1"/>
</dbReference>
<dbReference type="PROSITE" id="PS50088">
    <property type="entry name" value="ANK_REPEAT"/>
    <property type="match status" value="5"/>
</dbReference>
<dbReference type="STRING" id="7266.A0A3B0JM42"/>
<keyword evidence="1" id="KW-0677">Repeat</keyword>
<dbReference type="InterPro" id="IPR051631">
    <property type="entry name" value="Ankyrin-KH/SAM_domain"/>
</dbReference>
<dbReference type="Gene3D" id="1.25.40.20">
    <property type="entry name" value="Ankyrin repeat-containing domain"/>
    <property type="match status" value="4"/>
</dbReference>
<name>A0A3B0JM42_DROGU</name>
<gene>
    <name evidence="4" type="ORF">DGUA_6G013691</name>
</gene>
<dbReference type="AlphaFoldDB" id="A0A3B0JM42"/>
<accession>A0A3B0JM42</accession>
<proteinExistence type="predicted"/>
<feature type="repeat" description="ANK" evidence="3">
    <location>
        <begin position="216"/>
        <end position="248"/>
    </location>
</feature>
<reference evidence="5" key="1">
    <citation type="submission" date="2018-01" db="EMBL/GenBank/DDBJ databases">
        <authorList>
            <person name="Alioto T."/>
            <person name="Alioto T."/>
        </authorList>
    </citation>
    <scope>NUCLEOTIDE SEQUENCE [LARGE SCALE GENOMIC DNA]</scope>
</reference>
<dbReference type="OrthoDB" id="366390at2759"/>
<feature type="repeat" description="ANK" evidence="3">
    <location>
        <begin position="249"/>
        <end position="281"/>
    </location>
</feature>
<evidence type="ECO:0000256" key="3">
    <source>
        <dbReference type="PROSITE-ProRule" id="PRU00023"/>
    </source>
</evidence>
<dbReference type="SUPFAM" id="SSF48403">
    <property type="entry name" value="Ankyrin repeat"/>
    <property type="match status" value="1"/>
</dbReference>
<evidence type="ECO:0000313" key="4">
    <source>
        <dbReference type="EMBL" id="SPP81923.1"/>
    </source>
</evidence>
<evidence type="ECO:0000256" key="2">
    <source>
        <dbReference type="ARBA" id="ARBA00023043"/>
    </source>
</evidence>
<evidence type="ECO:0000256" key="1">
    <source>
        <dbReference type="ARBA" id="ARBA00022737"/>
    </source>
</evidence>
<keyword evidence="2 3" id="KW-0040">ANK repeat</keyword>
<dbReference type="GO" id="GO:0005737">
    <property type="term" value="C:cytoplasm"/>
    <property type="evidence" value="ECO:0007669"/>
    <property type="project" value="TreeGrafter"/>
</dbReference>
<sequence>MLSYDINERLLSAVQSGDIEQALSCIMHGAQASYVSPNCGRTAVGTAALLGDAELLELLVQSCEQPELDVFRQTHTDSLEIESTPEGMDKLEWVDEFECCAENTGQPTAGAGGEDSLLYQYYAKTLESMGEFVAQCCASCREQDPHLCDACLTSPLHYAAFWGHDECVRILLEHNAPINVVNSDGYGPLHLGAGFPKVTRLLIQHGAPVNAKTLSDGKTALHLAIESKSKESAQLLLQTNININETDDLGETPLMTAIACSMTVLAKEMLERGAHINIQDKENQTALMLAVRGRHTDMAKLLLERGARRLASQHLLHLAVGHNNRKLVEILLQYGDSLSVRDSDNHTPIMVAIYNQQPEMLGYLLDVAEQQRRQGLYMNAQDEGLILFAVQHALHVDDLRGVLRVLLSRLSSARSDLYGSCAPTIVCGLIYCQTPLSRAINLHRLDLAELLILEGCNLAQICPDHVVSELRSNCSQRSVAFGRLLYNAGFQLPPFKKRLAANNWAASRQQLEREMFLHANSPRSLKSTARLVIRKNILRNLQVQHSLEQKYLPKPHRSTLGLIIDEFDIPEILKKYLSDFEELPKVWSIEADREPMRVYRSPESWD</sequence>
<dbReference type="EMBL" id="OUUW01000006">
    <property type="protein sequence ID" value="SPP81923.1"/>
    <property type="molecule type" value="Genomic_DNA"/>
</dbReference>
<feature type="repeat" description="ANK" evidence="3">
    <location>
        <begin position="311"/>
        <end position="343"/>
    </location>
</feature>
<evidence type="ECO:0000313" key="5">
    <source>
        <dbReference type="Proteomes" id="UP000268350"/>
    </source>
</evidence>
<dbReference type="InterPro" id="IPR036770">
    <property type="entry name" value="Ankyrin_rpt-contain_sf"/>
</dbReference>
<dbReference type="PANTHER" id="PTHR23206:SF7">
    <property type="entry name" value="PROTEIN KINASE DOMAIN-CONTAINING PROTEIN"/>
    <property type="match status" value="1"/>
</dbReference>
<dbReference type="GO" id="GO:0045087">
    <property type="term" value="P:innate immune response"/>
    <property type="evidence" value="ECO:0007669"/>
    <property type="project" value="TreeGrafter"/>
</dbReference>
<dbReference type="PROSITE" id="PS50297">
    <property type="entry name" value="ANK_REP_REGION"/>
    <property type="match status" value="5"/>
</dbReference>
<feature type="repeat" description="ANK" evidence="3">
    <location>
        <begin position="282"/>
        <end position="307"/>
    </location>
</feature>
<dbReference type="SMART" id="SM00248">
    <property type="entry name" value="ANK"/>
    <property type="match status" value="9"/>
</dbReference>